<dbReference type="EMBL" id="BEZZ01216519">
    <property type="protein sequence ID" value="GCC47337.1"/>
    <property type="molecule type" value="Genomic_DNA"/>
</dbReference>
<gene>
    <name evidence="1" type="ORF">chiPu_0031705</name>
</gene>
<reference evidence="1 2" key="1">
    <citation type="journal article" date="2018" name="Nat. Ecol. Evol.">
        <title>Shark genomes provide insights into elasmobranch evolution and the origin of vertebrates.</title>
        <authorList>
            <person name="Hara Y"/>
            <person name="Yamaguchi K"/>
            <person name="Onimaru K"/>
            <person name="Kadota M"/>
            <person name="Koyanagi M"/>
            <person name="Keeley SD"/>
            <person name="Tatsumi K"/>
            <person name="Tanaka K"/>
            <person name="Motone F"/>
            <person name="Kageyama Y"/>
            <person name="Nozu R"/>
            <person name="Adachi N"/>
            <person name="Nishimura O"/>
            <person name="Nakagawa R"/>
            <person name="Tanegashima C"/>
            <person name="Kiyatake I"/>
            <person name="Matsumoto R"/>
            <person name="Murakumo K"/>
            <person name="Nishida K"/>
            <person name="Terakita A"/>
            <person name="Kuratani S"/>
            <person name="Sato K"/>
            <person name="Hyodo S Kuraku.S."/>
        </authorList>
    </citation>
    <scope>NUCLEOTIDE SEQUENCE [LARGE SCALE GENOMIC DNA]</scope>
</reference>
<name>A0A401TXF3_CHIPU</name>
<comment type="caution">
    <text evidence="1">The sequence shown here is derived from an EMBL/GenBank/DDBJ whole genome shotgun (WGS) entry which is preliminary data.</text>
</comment>
<keyword evidence="2" id="KW-1185">Reference proteome</keyword>
<feature type="non-terminal residue" evidence="1">
    <location>
        <position position="97"/>
    </location>
</feature>
<dbReference type="AlphaFoldDB" id="A0A401TXF3"/>
<protein>
    <submittedName>
        <fullName evidence="1">Uncharacterized protein</fullName>
    </submittedName>
</protein>
<dbReference type="Proteomes" id="UP000287033">
    <property type="component" value="Unassembled WGS sequence"/>
</dbReference>
<sequence>MDLVLEALFVFGEPALEILRERFERHRIEPFQEQRLDLAKRAGERVVDRLFDQAAGIFRPVAHRNDRRRADRAIDVRQRDVGGRARQCPAAAMAFLR</sequence>
<evidence type="ECO:0000313" key="2">
    <source>
        <dbReference type="Proteomes" id="UP000287033"/>
    </source>
</evidence>
<accession>A0A401TXF3</accession>
<evidence type="ECO:0000313" key="1">
    <source>
        <dbReference type="EMBL" id="GCC47337.1"/>
    </source>
</evidence>
<proteinExistence type="predicted"/>
<organism evidence="1 2">
    <name type="scientific">Chiloscyllium punctatum</name>
    <name type="common">Brownbanded bambooshark</name>
    <name type="synonym">Hemiscyllium punctatum</name>
    <dbReference type="NCBI Taxonomy" id="137246"/>
    <lineage>
        <taxon>Eukaryota</taxon>
        <taxon>Metazoa</taxon>
        <taxon>Chordata</taxon>
        <taxon>Craniata</taxon>
        <taxon>Vertebrata</taxon>
        <taxon>Chondrichthyes</taxon>
        <taxon>Elasmobranchii</taxon>
        <taxon>Galeomorphii</taxon>
        <taxon>Galeoidea</taxon>
        <taxon>Orectolobiformes</taxon>
        <taxon>Hemiscylliidae</taxon>
        <taxon>Chiloscyllium</taxon>
    </lineage>
</organism>